<dbReference type="EMBL" id="CP012673">
    <property type="protein sequence ID" value="AUX45306.1"/>
    <property type="molecule type" value="Genomic_DNA"/>
</dbReference>
<dbReference type="InterPro" id="IPR014784">
    <property type="entry name" value="Cu2_ascorb_mOase-like_C"/>
</dbReference>
<dbReference type="Gene3D" id="2.60.120.230">
    <property type="match status" value="1"/>
</dbReference>
<dbReference type="InterPro" id="IPR008977">
    <property type="entry name" value="PHM/PNGase_F_dom_sf"/>
</dbReference>
<accession>A0A2L0F191</accession>
<name>A0A2L0F191_SORCE</name>
<dbReference type="AlphaFoldDB" id="A0A2L0F191"/>
<evidence type="ECO:0000256" key="2">
    <source>
        <dbReference type="SAM" id="SignalP"/>
    </source>
</evidence>
<organism evidence="4 5">
    <name type="scientific">Sorangium cellulosum</name>
    <name type="common">Polyangium cellulosum</name>
    <dbReference type="NCBI Taxonomy" id="56"/>
    <lineage>
        <taxon>Bacteria</taxon>
        <taxon>Pseudomonadati</taxon>
        <taxon>Myxococcota</taxon>
        <taxon>Polyangia</taxon>
        <taxon>Polyangiales</taxon>
        <taxon>Polyangiaceae</taxon>
        <taxon>Sorangium</taxon>
    </lineage>
</organism>
<keyword evidence="2" id="KW-0732">Signal</keyword>
<evidence type="ECO:0000256" key="1">
    <source>
        <dbReference type="ARBA" id="ARBA00023157"/>
    </source>
</evidence>
<dbReference type="SUPFAM" id="SSF49742">
    <property type="entry name" value="PHM/PNGase F"/>
    <property type="match status" value="2"/>
</dbReference>
<keyword evidence="1" id="KW-1015">Disulfide bond</keyword>
<evidence type="ECO:0000259" key="3">
    <source>
        <dbReference type="Pfam" id="PF03712"/>
    </source>
</evidence>
<proteinExistence type="predicted"/>
<dbReference type="Pfam" id="PF03712">
    <property type="entry name" value="Cu2_monoox_C"/>
    <property type="match status" value="1"/>
</dbReference>
<dbReference type="OrthoDB" id="258766at2"/>
<reference evidence="4 5" key="1">
    <citation type="submission" date="2015-09" db="EMBL/GenBank/DDBJ databases">
        <title>Sorangium comparison.</title>
        <authorList>
            <person name="Zaburannyi N."/>
            <person name="Bunk B."/>
            <person name="Overmann J."/>
            <person name="Mueller R."/>
        </authorList>
    </citation>
    <scope>NUCLEOTIDE SEQUENCE [LARGE SCALE GENOMIC DNA]</scope>
    <source>
        <strain evidence="4 5">So ce26</strain>
    </source>
</reference>
<evidence type="ECO:0000313" key="4">
    <source>
        <dbReference type="EMBL" id="AUX45306.1"/>
    </source>
</evidence>
<dbReference type="GO" id="GO:0005507">
    <property type="term" value="F:copper ion binding"/>
    <property type="evidence" value="ECO:0007669"/>
    <property type="project" value="InterPro"/>
</dbReference>
<dbReference type="InterPro" id="IPR000945">
    <property type="entry name" value="DBH-like"/>
</dbReference>
<dbReference type="RefSeq" id="WP_104987599.1">
    <property type="nucleotide sequence ID" value="NZ_CP012673.1"/>
</dbReference>
<dbReference type="InterPro" id="IPR036939">
    <property type="entry name" value="Cu2_ascorb_mOase_N_sf"/>
</dbReference>
<dbReference type="PANTHER" id="PTHR10157:SF23">
    <property type="entry name" value="MOXD1 HOMOLOG 1"/>
    <property type="match status" value="1"/>
</dbReference>
<gene>
    <name evidence="4" type="ORF">SOCE26_067880</name>
</gene>
<evidence type="ECO:0000313" key="5">
    <source>
        <dbReference type="Proteomes" id="UP000238348"/>
    </source>
</evidence>
<feature type="domain" description="Copper type II ascorbate-dependent monooxygenase C-terminal" evidence="3">
    <location>
        <begin position="342"/>
        <end position="427"/>
    </location>
</feature>
<dbReference type="InterPro" id="IPR024548">
    <property type="entry name" value="Cu2_monoox_C"/>
</dbReference>
<dbReference type="Gene3D" id="2.60.120.310">
    <property type="entry name" value="Copper type II, ascorbate-dependent monooxygenase, N-terminal domain"/>
    <property type="match status" value="1"/>
</dbReference>
<dbReference type="PANTHER" id="PTHR10157">
    <property type="entry name" value="DOPAMINE BETA HYDROXYLASE RELATED"/>
    <property type="match status" value="1"/>
</dbReference>
<sequence length="434" mass="46828">MSSCCLKNVSLGALAALGLSLSGCSGDPGPEGGAATESYYRDVKPLVDAKCTGCHQEGGIAPFSLTTHDDVSRWKGPALAAVESRSMPPWPPAQDCADFAFDRSLTDDEVALFARWVNAGAPAGDPEDAAPPVEAPRTALPRVDHTLTMAEAYTPRVSPDDYRCFLLDWPGSTTEYVTGMDLVPGNKSIIHHMIAFLAKPDQVEEYETLDASDPEPGYECFGGPGGGQGGLSWLGTWVPGAVETGLPEGTGIEVPAGSKIVMQLHYNTLTAEAVPDQTGLEIMVEDAVEKPAFVVPFTNAAWILRKTMDIPAHSKDVVHAHTQEPTAFLKRASDDAISGDKPVTIYRAGLHMHTRGVKAVTELVRADGQRECLLDIPRWNFHWQGTYGYTQPKVWNPGDELRIECHYDNTTATDMNWGEGTLDEMCLGTLLVSE</sequence>
<protein>
    <recommendedName>
        <fullName evidence="3">Copper type II ascorbate-dependent monooxygenase C-terminal domain-containing protein</fullName>
    </recommendedName>
</protein>
<dbReference type="Proteomes" id="UP000238348">
    <property type="component" value="Chromosome"/>
</dbReference>
<dbReference type="GO" id="GO:0004500">
    <property type="term" value="F:dopamine beta-monooxygenase activity"/>
    <property type="evidence" value="ECO:0007669"/>
    <property type="project" value="InterPro"/>
</dbReference>
<feature type="chain" id="PRO_5014623236" description="Copper type II ascorbate-dependent monooxygenase C-terminal domain-containing protein" evidence="2">
    <location>
        <begin position="16"/>
        <end position="434"/>
    </location>
</feature>
<dbReference type="PROSITE" id="PS51257">
    <property type="entry name" value="PROKAR_LIPOPROTEIN"/>
    <property type="match status" value="1"/>
</dbReference>
<feature type="signal peptide" evidence="2">
    <location>
        <begin position="1"/>
        <end position="15"/>
    </location>
</feature>